<keyword evidence="4" id="KW-1185">Reference proteome</keyword>
<dbReference type="InterPro" id="IPR000056">
    <property type="entry name" value="Ribul_P_3_epim-like"/>
</dbReference>
<reference evidence="3 4" key="1">
    <citation type="submission" date="2019-03" db="EMBL/GenBank/DDBJ databases">
        <title>Genomic Encyclopedia of Type Strains, Phase IV (KMG-IV): sequencing the most valuable type-strain genomes for metagenomic binning, comparative biology and taxonomic classification.</title>
        <authorList>
            <person name="Goeker M."/>
        </authorList>
    </citation>
    <scope>NUCLEOTIDE SEQUENCE [LARGE SCALE GENOMIC DNA]</scope>
    <source>
        <strain evidence="3 4">DSM 20467</strain>
    </source>
</reference>
<evidence type="ECO:0000313" key="3">
    <source>
        <dbReference type="EMBL" id="TCS81317.1"/>
    </source>
</evidence>
<keyword evidence="1" id="KW-0479">Metal-binding</keyword>
<dbReference type="GO" id="GO:0046872">
    <property type="term" value="F:metal ion binding"/>
    <property type="evidence" value="ECO:0007669"/>
    <property type="project" value="UniProtKB-KW"/>
</dbReference>
<proteinExistence type="predicted"/>
<protein>
    <submittedName>
        <fullName evidence="3">Ribulose-phosphate 3-epimerase</fullName>
    </submittedName>
</protein>
<dbReference type="GO" id="GO:0016857">
    <property type="term" value="F:racemase and epimerase activity, acting on carbohydrates and derivatives"/>
    <property type="evidence" value="ECO:0007669"/>
    <property type="project" value="InterPro"/>
</dbReference>
<dbReference type="RefSeq" id="WP_132547112.1">
    <property type="nucleotide sequence ID" value="NZ_SMAA01000002.1"/>
</dbReference>
<accession>A0A4R3KDP5</accession>
<dbReference type="Gene3D" id="3.20.20.70">
    <property type="entry name" value="Aldolase class I"/>
    <property type="match status" value="1"/>
</dbReference>
<sequence length="234" mass="25808">MKINLPMPAISASVSCMDLGHMHEDIKAVENSTVSFFHYDVVDGKFNKCYILGDLLCQYLKNNTKLPVEVHLAVYDVEPYINVFAAKGADYIAVHYEAMQGQNPHKIFSKIRALGAEPVLAYKADTAPQTDFIELAKNVAWILKLTVNPGFSGQKIKQDAIKHIKMMYSMLKSANIDTRIQADGNVNASTAGMLAEAGATIFTGGTSGLFLRERSIQENIEKMLVPIHTVLSQN</sequence>
<dbReference type="EMBL" id="SMAA01000002">
    <property type="protein sequence ID" value="TCS81317.1"/>
    <property type="molecule type" value="Genomic_DNA"/>
</dbReference>
<dbReference type="SUPFAM" id="SSF51366">
    <property type="entry name" value="Ribulose-phoshate binding barrel"/>
    <property type="match status" value="1"/>
</dbReference>
<evidence type="ECO:0000256" key="2">
    <source>
        <dbReference type="ARBA" id="ARBA00023235"/>
    </source>
</evidence>
<evidence type="ECO:0000256" key="1">
    <source>
        <dbReference type="ARBA" id="ARBA00022723"/>
    </source>
</evidence>
<dbReference type="GO" id="GO:0005975">
    <property type="term" value="P:carbohydrate metabolic process"/>
    <property type="evidence" value="ECO:0007669"/>
    <property type="project" value="InterPro"/>
</dbReference>
<evidence type="ECO:0000313" key="4">
    <source>
        <dbReference type="Proteomes" id="UP000295188"/>
    </source>
</evidence>
<dbReference type="AlphaFoldDB" id="A0A4R3KDP5"/>
<organism evidence="3 4">
    <name type="scientific">Pectinatus cerevisiiphilus</name>
    <dbReference type="NCBI Taxonomy" id="86956"/>
    <lineage>
        <taxon>Bacteria</taxon>
        <taxon>Bacillati</taxon>
        <taxon>Bacillota</taxon>
        <taxon>Negativicutes</taxon>
        <taxon>Selenomonadales</taxon>
        <taxon>Selenomonadaceae</taxon>
        <taxon>Pectinatus</taxon>
    </lineage>
</organism>
<dbReference type="OrthoDB" id="1645589at2"/>
<comment type="caution">
    <text evidence="3">The sequence shown here is derived from an EMBL/GenBank/DDBJ whole genome shotgun (WGS) entry which is preliminary data.</text>
</comment>
<dbReference type="InterPro" id="IPR013785">
    <property type="entry name" value="Aldolase_TIM"/>
</dbReference>
<dbReference type="PANTHER" id="PTHR11749">
    <property type="entry name" value="RIBULOSE-5-PHOSPHATE-3-EPIMERASE"/>
    <property type="match status" value="1"/>
</dbReference>
<dbReference type="Pfam" id="PF00834">
    <property type="entry name" value="Ribul_P_3_epim"/>
    <property type="match status" value="1"/>
</dbReference>
<gene>
    <name evidence="3" type="ORF">EDC37_10212</name>
</gene>
<dbReference type="InterPro" id="IPR011060">
    <property type="entry name" value="RibuloseP-bd_barrel"/>
</dbReference>
<dbReference type="Proteomes" id="UP000295188">
    <property type="component" value="Unassembled WGS sequence"/>
</dbReference>
<dbReference type="PROSITE" id="PS51257">
    <property type="entry name" value="PROKAR_LIPOPROTEIN"/>
    <property type="match status" value="1"/>
</dbReference>
<name>A0A4R3KDP5_9FIRM</name>
<keyword evidence="2" id="KW-0413">Isomerase</keyword>